<dbReference type="Pfam" id="PF17801">
    <property type="entry name" value="Melibiase_C"/>
    <property type="match status" value="1"/>
</dbReference>
<comment type="catalytic activity">
    <reaction evidence="5">
        <text>Hydrolysis of terminal, non-reducing alpha-D-galactose residues in alpha-D-galactosides, including galactose oligosaccharides, galactomannans and galactolipids.</text>
        <dbReference type="EC" id="3.2.1.22"/>
    </reaction>
</comment>
<keyword evidence="2 6" id="KW-0732">Signal</keyword>
<evidence type="ECO:0000256" key="4">
    <source>
        <dbReference type="ARBA" id="ARBA00023295"/>
    </source>
</evidence>
<dbReference type="GO" id="GO:0004557">
    <property type="term" value="F:alpha-galactosidase activity"/>
    <property type="evidence" value="ECO:0007669"/>
    <property type="project" value="UniProtKB-EC"/>
</dbReference>
<dbReference type="EC" id="3.2.1.22" evidence="5"/>
<dbReference type="SUPFAM" id="SSF51445">
    <property type="entry name" value="(Trans)glycosidases"/>
    <property type="match status" value="1"/>
</dbReference>
<evidence type="ECO:0000256" key="3">
    <source>
        <dbReference type="ARBA" id="ARBA00022801"/>
    </source>
</evidence>
<evidence type="ECO:0000256" key="6">
    <source>
        <dbReference type="SAM" id="SignalP"/>
    </source>
</evidence>
<organism evidence="8 9">
    <name type="scientific">Terriglobus roseus</name>
    <dbReference type="NCBI Taxonomy" id="392734"/>
    <lineage>
        <taxon>Bacteria</taxon>
        <taxon>Pseudomonadati</taxon>
        <taxon>Acidobacteriota</taxon>
        <taxon>Terriglobia</taxon>
        <taxon>Terriglobales</taxon>
        <taxon>Acidobacteriaceae</taxon>
        <taxon>Terriglobus</taxon>
    </lineage>
</organism>
<dbReference type="CDD" id="cd14792">
    <property type="entry name" value="GH27"/>
    <property type="match status" value="1"/>
</dbReference>
<dbReference type="Proteomes" id="UP000182427">
    <property type="component" value="Chromosome I"/>
</dbReference>
<protein>
    <recommendedName>
        <fullName evidence="5">Alpha-galactosidase</fullName>
        <ecNumber evidence="5">3.2.1.22</ecNumber>
    </recommendedName>
    <alternativeName>
        <fullName evidence="5">Melibiase</fullName>
    </alternativeName>
</protein>
<reference evidence="8 9" key="1">
    <citation type="submission" date="2016-10" db="EMBL/GenBank/DDBJ databases">
        <authorList>
            <person name="de Groot N.N."/>
        </authorList>
    </citation>
    <scope>NUCLEOTIDE SEQUENCE [LARGE SCALE GENOMIC DNA]</scope>
    <source>
        <strain evidence="8 9">GAS232</strain>
    </source>
</reference>
<dbReference type="PRINTS" id="PR00740">
    <property type="entry name" value="GLHYDRLASE27"/>
</dbReference>
<dbReference type="InterPro" id="IPR000111">
    <property type="entry name" value="Glyco_hydro_27/36_CS"/>
</dbReference>
<feature type="signal peptide" evidence="6">
    <location>
        <begin position="1"/>
        <end position="41"/>
    </location>
</feature>
<evidence type="ECO:0000259" key="7">
    <source>
        <dbReference type="Pfam" id="PF17801"/>
    </source>
</evidence>
<evidence type="ECO:0000256" key="5">
    <source>
        <dbReference type="RuleBase" id="RU361168"/>
    </source>
</evidence>
<dbReference type="InterPro" id="IPR041233">
    <property type="entry name" value="Melibiase_C"/>
</dbReference>
<gene>
    <name evidence="8" type="ORF">SAMN05444167_3716</name>
</gene>
<dbReference type="SUPFAM" id="SSF51011">
    <property type="entry name" value="Glycosyl hydrolase domain"/>
    <property type="match status" value="1"/>
</dbReference>
<dbReference type="InterPro" id="IPR013780">
    <property type="entry name" value="Glyco_hydro_b"/>
</dbReference>
<evidence type="ECO:0000313" key="9">
    <source>
        <dbReference type="Proteomes" id="UP000182427"/>
    </source>
</evidence>
<feature type="domain" description="Alpha galactosidase C-terminal" evidence="7">
    <location>
        <begin position="341"/>
        <end position="418"/>
    </location>
</feature>
<keyword evidence="9" id="KW-1185">Reference proteome</keyword>
<sequence length="420" mass="46357">MQTDVCFSAQLDHLILRSQKNSMRRIAFALLASALSLSAVAQTKPAAQTTLAATPPMGWNSWNWFAGKVTQDDVKAAADLIVSSGMRDAGYVYVNIDDTWEGKRDASGVLHTNEKFPDMKALADYVHSKGLKLGIYSSPGDQTCAKYEGSLGHEQQDADLYASWGIDYLKYDLCGFGKEMKSKAPDDKLKQNQMMQEAYEKMHQALLKTGRPIVYSLCQYGFDSVWQWGPSVGANLWRTTGDVQANWASIALIAKTQIGLGKYAGPGHWNDPDMLEVGNGKLTPDENRAHMGMWAMLAAPLLAGNNLTQLTPEVTGILTNREVVAINQDKLGKQAERVYQEGPIEIWSRPLADGGVALAVINFGEDENFVRGIGLHLKEAGVKPGMKAHDIWNAKDLGAIKDDYKYSLKRHQMLLLRFSK</sequence>
<comment type="similarity">
    <text evidence="1 5">Belongs to the glycosyl hydrolase 27 family.</text>
</comment>
<evidence type="ECO:0000313" key="8">
    <source>
        <dbReference type="EMBL" id="SDF92564.1"/>
    </source>
</evidence>
<dbReference type="Gene3D" id="3.20.20.70">
    <property type="entry name" value="Aldolase class I"/>
    <property type="match status" value="1"/>
</dbReference>
<proteinExistence type="inferred from homology"/>
<dbReference type="FunFam" id="3.20.20.70:FF:000197">
    <property type="entry name" value="Alpha-galactosidase"/>
    <property type="match status" value="1"/>
</dbReference>
<evidence type="ECO:0000256" key="1">
    <source>
        <dbReference type="ARBA" id="ARBA00009743"/>
    </source>
</evidence>
<dbReference type="InterPro" id="IPR017853">
    <property type="entry name" value="GH"/>
</dbReference>
<dbReference type="Pfam" id="PF16499">
    <property type="entry name" value="Melibiase_2"/>
    <property type="match status" value="1"/>
</dbReference>
<dbReference type="PANTHER" id="PTHR11452">
    <property type="entry name" value="ALPHA-GALACTOSIDASE/ALPHA-N-ACETYLGALACTOSAMINIDASE"/>
    <property type="match status" value="1"/>
</dbReference>
<accession>A0A1G7Q232</accession>
<dbReference type="InterPro" id="IPR013785">
    <property type="entry name" value="Aldolase_TIM"/>
</dbReference>
<name>A0A1G7Q232_9BACT</name>
<dbReference type="Gene3D" id="2.60.40.1180">
    <property type="entry name" value="Golgi alpha-mannosidase II"/>
    <property type="match status" value="1"/>
</dbReference>
<keyword evidence="5" id="KW-1015">Disulfide bond</keyword>
<feature type="chain" id="PRO_5009242349" description="Alpha-galactosidase" evidence="6">
    <location>
        <begin position="42"/>
        <end position="420"/>
    </location>
</feature>
<dbReference type="InterPro" id="IPR002241">
    <property type="entry name" value="Glyco_hydro_27"/>
</dbReference>
<dbReference type="GO" id="GO:0005975">
    <property type="term" value="P:carbohydrate metabolic process"/>
    <property type="evidence" value="ECO:0007669"/>
    <property type="project" value="InterPro"/>
</dbReference>
<dbReference type="EMBL" id="LT629690">
    <property type="protein sequence ID" value="SDF92564.1"/>
    <property type="molecule type" value="Genomic_DNA"/>
</dbReference>
<keyword evidence="4 5" id="KW-0326">Glycosidase</keyword>
<keyword evidence="3 5" id="KW-0378">Hydrolase</keyword>
<dbReference type="PANTHER" id="PTHR11452:SF75">
    <property type="entry name" value="ALPHA-GALACTOSIDASE MEL1"/>
    <property type="match status" value="1"/>
</dbReference>
<dbReference type="PROSITE" id="PS00512">
    <property type="entry name" value="ALPHA_GALACTOSIDASE"/>
    <property type="match status" value="1"/>
</dbReference>
<dbReference type="AlphaFoldDB" id="A0A1G7Q232"/>
<evidence type="ECO:0000256" key="2">
    <source>
        <dbReference type="ARBA" id="ARBA00022729"/>
    </source>
</evidence>